<reference evidence="2 3" key="1">
    <citation type="journal article" date="2019" name="Int. J. Syst. Evol. Microbiol.">
        <title>The Global Catalogue of Microorganisms (GCM) 10K type strain sequencing project: providing services to taxonomists for standard genome sequencing and annotation.</title>
        <authorList>
            <consortium name="The Broad Institute Genomics Platform"/>
            <consortium name="The Broad Institute Genome Sequencing Center for Infectious Disease"/>
            <person name="Wu L."/>
            <person name="Ma J."/>
        </authorList>
    </citation>
    <scope>NUCLEOTIDE SEQUENCE [LARGE SCALE GENOMIC DNA]</scope>
    <source>
        <strain evidence="2 3">DT72</strain>
    </source>
</reference>
<dbReference type="InterPro" id="IPR040624">
    <property type="entry name" value="HalOD1"/>
</dbReference>
<dbReference type="EMBL" id="JBHSZH010000005">
    <property type="protein sequence ID" value="MFC7080561.1"/>
    <property type="molecule type" value="Genomic_DNA"/>
</dbReference>
<sequence length="60" mass="6406">MTPPLYRAIDPNALDELFGSTVASAENGLRISFTYSGYEVTVVGTGNVVVRPADDAERDS</sequence>
<keyword evidence="3" id="KW-1185">Reference proteome</keyword>
<gene>
    <name evidence="2" type="ORF">ACFQJ6_10950</name>
</gene>
<protein>
    <submittedName>
        <fullName evidence="2">HalOD1 output domain-containing protein</fullName>
    </submittedName>
</protein>
<evidence type="ECO:0000313" key="3">
    <source>
        <dbReference type="Proteomes" id="UP001596407"/>
    </source>
</evidence>
<comment type="caution">
    <text evidence="2">The sequence shown here is derived from an EMBL/GenBank/DDBJ whole genome shotgun (WGS) entry which is preliminary data.</text>
</comment>
<dbReference type="Pfam" id="PF18545">
    <property type="entry name" value="HalOD1"/>
    <property type="match status" value="1"/>
</dbReference>
<accession>A0ABD5WJ36</accession>
<organism evidence="2 3">
    <name type="scientific">Halorussus caseinilyticus</name>
    <dbReference type="NCBI Taxonomy" id="3034025"/>
    <lineage>
        <taxon>Archaea</taxon>
        <taxon>Methanobacteriati</taxon>
        <taxon>Methanobacteriota</taxon>
        <taxon>Stenosarchaea group</taxon>
        <taxon>Halobacteria</taxon>
        <taxon>Halobacteriales</taxon>
        <taxon>Haladaptataceae</taxon>
        <taxon>Halorussus</taxon>
    </lineage>
</organism>
<feature type="domain" description="Halobacterial output" evidence="1">
    <location>
        <begin position="3"/>
        <end position="52"/>
    </location>
</feature>
<dbReference type="RefSeq" id="WP_382210397.1">
    <property type="nucleotide sequence ID" value="NZ_JBHSZH010000005.1"/>
</dbReference>
<dbReference type="AlphaFoldDB" id="A0ABD5WJ36"/>
<name>A0ABD5WJ36_9EURY</name>
<proteinExistence type="predicted"/>
<evidence type="ECO:0000313" key="2">
    <source>
        <dbReference type="EMBL" id="MFC7080561.1"/>
    </source>
</evidence>
<evidence type="ECO:0000259" key="1">
    <source>
        <dbReference type="Pfam" id="PF18545"/>
    </source>
</evidence>
<dbReference type="Proteomes" id="UP001596407">
    <property type="component" value="Unassembled WGS sequence"/>
</dbReference>